<sequence>MPLIAMANRGVCVDSNSSLQSFNTPP</sequence>
<organism evidence="1">
    <name type="scientific">Rhizophora mucronata</name>
    <name type="common">Asiatic mangrove</name>
    <dbReference type="NCBI Taxonomy" id="61149"/>
    <lineage>
        <taxon>Eukaryota</taxon>
        <taxon>Viridiplantae</taxon>
        <taxon>Streptophyta</taxon>
        <taxon>Embryophyta</taxon>
        <taxon>Tracheophyta</taxon>
        <taxon>Spermatophyta</taxon>
        <taxon>Magnoliopsida</taxon>
        <taxon>eudicotyledons</taxon>
        <taxon>Gunneridae</taxon>
        <taxon>Pentapetalae</taxon>
        <taxon>rosids</taxon>
        <taxon>fabids</taxon>
        <taxon>Malpighiales</taxon>
        <taxon>Rhizophoraceae</taxon>
        <taxon>Rhizophora</taxon>
    </lineage>
</organism>
<evidence type="ECO:0000313" key="1">
    <source>
        <dbReference type="EMBL" id="MBX44975.1"/>
    </source>
</evidence>
<reference evidence="1" key="1">
    <citation type="submission" date="2018-02" db="EMBL/GenBank/DDBJ databases">
        <title>Rhizophora mucronata_Transcriptome.</title>
        <authorList>
            <person name="Meera S.P."/>
            <person name="Sreeshan A."/>
            <person name="Augustine A."/>
        </authorList>
    </citation>
    <scope>NUCLEOTIDE SEQUENCE</scope>
    <source>
        <tissue evidence="1">Leaf</tissue>
    </source>
</reference>
<name>A0A2P2NR83_RHIMU</name>
<protein>
    <submittedName>
        <fullName evidence="1">Uncharacterized protein</fullName>
    </submittedName>
</protein>
<accession>A0A2P2NR83</accession>
<dbReference type="AlphaFoldDB" id="A0A2P2NR83"/>
<dbReference type="EMBL" id="GGEC01064491">
    <property type="protein sequence ID" value="MBX44975.1"/>
    <property type="molecule type" value="Transcribed_RNA"/>
</dbReference>
<proteinExistence type="predicted"/>